<evidence type="ECO:0000256" key="4">
    <source>
        <dbReference type="ARBA" id="ARBA00022692"/>
    </source>
</evidence>
<evidence type="ECO:0000256" key="1">
    <source>
        <dbReference type="ARBA" id="ARBA00004651"/>
    </source>
</evidence>
<dbReference type="InterPro" id="IPR051907">
    <property type="entry name" value="DoxX-like_oxidoreductase"/>
</dbReference>
<evidence type="ECO:0000256" key="7">
    <source>
        <dbReference type="SAM" id="Phobius"/>
    </source>
</evidence>
<proteinExistence type="inferred from homology"/>
<evidence type="ECO:0000256" key="6">
    <source>
        <dbReference type="ARBA" id="ARBA00023136"/>
    </source>
</evidence>
<accession>A0A0N0UGQ7</accession>
<keyword evidence="5 7" id="KW-1133">Transmembrane helix</keyword>
<evidence type="ECO:0000256" key="3">
    <source>
        <dbReference type="ARBA" id="ARBA00022475"/>
    </source>
</evidence>
<organism evidence="8 9">
    <name type="scientific">Paenibacillus xylanivorans</name>
    <dbReference type="NCBI Taxonomy" id="1705561"/>
    <lineage>
        <taxon>Bacteria</taxon>
        <taxon>Bacillati</taxon>
        <taxon>Bacillota</taxon>
        <taxon>Bacilli</taxon>
        <taxon>Bacillales</taxon>
        <taxon>Paenibacillaceae</taxon>
        <taxon>Paenibacillus</taxon>
    </lineage>
</organism>
<dbReference type="PATRIC" id="fig|1705561.3.peg.5502"/>
<comment type="caution">
    <text evidence="8">The sequence shown here is derived from an EMBL/GenBank/DDBJ whole genome shotgun (WGS) entry which is preliminary data.</text>
</comment>
<dbReference type="EMBL" id="LITU01000081">
    <property type="protein sequence ID" value="KOY13235.1"/>
    <property type="molecule type" value="Genomic_DNA"/>
</dbReference>
<dbReference type="AlphaFoldDB" id="A0A0N0UGQ7"/>
<feature type="transmembrane region" description="Helical" evidence="7">
    <location>
        <begin position="6"/>
        <end position="26"/>
    </location>
</feature>
<keyword evidence="9" id="KW-1185">Reference proteome</keyword>
<dbReference type="RefSeq" id="WP_053783586.1">
    <property type="nucleotide sequence ID" value="NZ_LITU01000081.1"/>
</dbReference>
<comment type="subcellular location">
    <subcellularLocation>
        <location evidence="1">Cell membrane</location>
        <topology evidence="1">Multi-pass membrane protein</topology>
    </subcellularLocation>
</comment>
<dbReference type="OrthoDB" id="346004at2"/>
<evidence type="ECO:0000313" key="8">
    <source>
        <dbReference type="EMBL" id="KOY13235.1"/>
    </source>
</evidence>
<reference evidence="8 9" key="1">
    <citation type="submission" date="2015-08" db="EMBL/GenBank/DDBJ databases">
        <title>Draft genome sequence of cellulolytic and xylanolytic Paenibacillus sp. A59, isolated from a decaying forest soil from Patagonia, Argentina.</title>
        <authorList>
            <person name="Ghio S."/>
            <person name="Caceres A.M."/>
            <person name="Talia P."/>
            <person name="Grasso D."/>
            <person name="Campos E."/>
        </authorList>
    </citation>
    <scope>NUCLEOTIDE SEQUENCE [LARGE SCALE GENOMIC DNA]</scope>
    <source>
        <strain evidence="8 9">A59</strain>
    </source>
</reference>
<evidence type="ECO:0000256" key="5">
    <source>
        <dbReference type="ARBA" id="ARBA00022989"/>
    </source>
</evidence>
<dbReference type="PANTHER" id="PTHR33452:SF10">
    <property type="entry name" value="OXIDOREDUCTASE MHQP-RELATED"/>
    <property type="match status" value="1"/>
</dbReference>
<gene>
    <name evidence="8" type="ORF">AMS66_26175</name>
</gene>
<evidence type="ECO:0000256" key="2">
    <source>
        <dbReference type="ARBA" id="ARBA00006679"/>
    </source>
</evidence>
<protein>
    <submittedName>
        <fullName evidence="8">Oxidoreductase</fullName>
    </submittedName>
</protein>
<name>A0A0N0UGQ7_9BACL</name>
<keyword evidence="6 7" id="KW-0472">Membrane</keyword>
<dbReference type="InterPro" id="IPR032808">
    <property type="entry name" value="DoxX"/>
</dbReference>
<dbReference type="GO" id="GO:0005886">
    <property type="term" value="C:plasma membrane"/>
    <property type="evidence" value="ECO:0007669"/>
    <property type="project" value="UniProtKB-SubCell"/>
</dbReference>
<sequence>MLDAGLLIIRLVIGFIMMGHACKKLFGWFGGEGISGTAEFFGAIGLKPARVMAVCGGLIELIGGFLFGAGLWTGVAVILLIIPMVIAIVKVHAGKGLWNLNGGFEYNLVMLGSLIGVALAGAGAYSLDTLL</sequence>
<dbReference type="Pfam" id="PF07681">
    <property type="entry name" value="DoxX"/>
    <property type="match status" value="1"/>
</dbReference>
<comment type="similarity">
    <text evidence="2">Belongs to the DoxX family.</text>
</comment>
<feature type="transmembrane region" description="Helical" evidence="7">
    <location>
        <begin position="65"/>
        <end position="88"/>
    </location>
</feature>
<feature type="transmembrane region" description="Helical" evidence="7">
    <location>
        <begin position="108"/>
        <end position="127"/>
    </location>
</feature>
<keyword evidence="3" id="KW-1003">Cell membrane</keyword>
<keyword evidence="4 7" id="KW-0812">Transmembrane</keyword>
<evidence type="ECO:0000313" key="9">
    <source>
        <dbReference type="Proteomes" id="UP000037688"/>
    </source>
</evidence>
<dbReference type="Proteomes" id="UP000037688">
    <property type="component" value="Unassembled WGS sequence"/>
</dbReference>
<dbReference type="PANTHER" id="PTHR33452">
    <property type="entry name" value="OXIDOREDUCTASE CATD-RELATED"/>
    <property type="match status" value="1"/>
</dbReference>